<comment type="similarity">
    <text evidence="2 6">Belongs to the SEC16 family.</text>
</comment>
<sequence>MASTSDFLLEDQTDEDFFDKLVDDAYSPSEANASSSSNQLRFDEGSDSEDARAFSNLSVVDDFVGDGDGAALNDVANEGASSSSVGKDEPSSIPVEAVQFVNSDDVVRSEVDDMPVSETANIIDGSGSPRVREVDWDSFYAASSVNDGGGIGSYSDFFTGLEGTVGNLQGNAEVAEATGGNLASNDTNNLSVGLDNSAEFEQHHDSASGQYVDNSQSLENSYPGWKYDASTRQWYEVDGHDANVNSQESYINSTSTTSAVAETAESVSTWNQVSQVGNGYPEHMAFYPQHPGWYFDTIAQEWRSLDSYNQPAQTNGTGQAHDQQVQNGHTVTAMCHSNSESSMYDVNNQNQTFRAQEFDTQSQHGGWDQSYYANNQPATNTWQSENAVESEAAAPSTLSSSLGGNLQVNNLYSTEPVIEQFNPIGAQSFTHQHRNVASVTQNGQMSISNDFYDRQKSVDQSYQSNQLFSPSAGRSSDGRPPHALFSFGFGGKLVVMKASSGSLQNSSFGSLGTGGSSISVLNLAEVISGSASSYSSLGEDSLSYFRCLHQQSLPGPLVGGNVGSKDLYKWIDERLLNCESSNMEFSRGKLLKMLLSLLRISCQYYGKLRSPFGTDASQKETDTAEAAVAKLFAFAKKDGSQNGSYAPFSQCLQHLPPESQMQVTASEVQNLLASGSKMEALQCAQEGHLWGPALVIAAQVGQQFYVETVKQMAIRQLVPGSPLRTLCLLVAGQPAEVFSTGSTSDISFPGSTNVPQQQPQFGSSSMLDNWEENLGIITANRTTDDELVITHLGDCMWKERGEIIAAHVCYLITDKNFDPYSDSARLCLVGADHWKYPRTYASPEAIQRTEIYEYSKTLGNSQYILLPFQPYKVIYAHMLAEVGNLSAAQKYCQAVLKCLKTGRSPEVEMWKQFAVSLEERIRIHQQGGYSVNLAPTKLVGKLLNFFDSTAHRVVGSIPPPAPHATTGSLQANEYQHQQQEATKLPYSQSVNTMTSLMPPASMEPIRESSGNGRRMAVHTRSASEPNFGMTPIQDLADSSKEKAVDGVKLKSSGTVTGSRFSLFGFGKLKDTVGRVLQVRSSKEAKLGAENQFYYDDKLKRWVERGVEPPSEEAALPPPPTLGAFQNNNSLGYENKSDMNPSNGSWSSGGPTPSESSSGIPPISQGSNQFSARGRMGVRARYVDPFNQGQGRGNCQTMFQSPCVQSAKPPIPAKAKFFVPAVPASFSNDQVMESAAAETRQEENSGDEVAASAGAQPPMMQRFPSMDNIQRNGLGISLNGDHRHPPASRRTASWSGNFNTSFTPPTSPSTFKPILLNGSSSLAEELQEVEL</sequence>
<evidence type="ECO:0000256" key="3">
    <source>
        <dbReference type="ARBA" id="ARBA00022448"/>
    </source>
</evidence>
<feature type="region of interest" description="Disordered" evidence="7">
    <location>
        <begin position="28"/>
        <end position="47"/>
    </location>
</feature>
<reference evidence="10 11" key="1">
    <citation type="submission" date="2024-04" db="EMBL/GenBank/DDBJ databases">
        <title>Genome assembly C_amara_ONT_v2.</title>
        <authorList>
            <person name="Yant L."/>
            <person name="Moore C."/>
            <person name="Slenker M."/>
        </authorList>
    </citation>
    <scope>NUCLEOTIDE SEQUENCE [LARGE SCALE GENOMIC DNA]</scope>
    <source>
        <tissue evidence="10">Leaf</tissue>
    </source>
</reference>
<keyword evidence="6" id="KW-0653">Protein transport</keyword>
<keyword evidence="5 6" id="KW-0931">ER-Golgi transport</keyword>
<organism evidence="10 11">
    <name type="scientific">Cardamine amara subsp. amara</name>
    <dbReference type="NCBI Taxonomy" id="228776"/>
    <lineage>
        <taxon>Eukaryota</taxon>
        <taxon>Viridiplantae</taxon>
        <taxon>Streptophyta</taxon>
        <taxon>Embryophyta</taxon>
        <taxon>Tracheophyta</taxon>
        <taxon>Spermatophyta</taxon>
        <taxon>Magnoliopsida</taxon>
        <taxon>eudicotyledons</taxon>
        <taxon>Gunneridae</taxon>
        <taxon>Pentapetalae</taxon>
        <taxon>rosids</taxon>
        <taxon>malvids</taxon>
        <taxon>Brassicales</taxon>
        <taxon>Brassicaceae</taxon>
        <taxon>Cardamineae</taxon>
        <taxon>Cardamine</taxon>
    </lineage>
</organism>
<dbReference type="GO" id="GO:0070971">
    <property type="term" value="C:endoplasmic reticulum exit site"/>
    <property type="evidence" value="ECO:0007669"/>
    <property type="project" value="UniProtKB-ARBA"/>
</dbReference>
<dbReference type="GO" id="GO:0000139">
    <property type="term" value="C:Golgi membrane"/>
    <property type="evidence" value="ECO:0007669"/>
    <property type="project" value="UniProtKB-SubCell"/>
</dbReference>
<feature type="region of interest" description="Disordered" evidence="7">
    <location>
        <begin position="1108"/>
        <end position="1170"/>
    </location>
</feature>
<keyword evidence="11" id="KW-1185">Reference proteome</keyword>
<keyword evidence="3 6" id="KW-0813">Transport</keyword>
<feature type="compositionally biased region" description="Low complexity" evidence="7">
    <location>
        <begin position="1140"/>
        <end position="1166"/>
    </location>
</feature>
<evidence type="ECO:0000256" key="7">
    <source>
        <dbReference type="SAM" id="MobiDB-lite"/>
    </source>
</evidence>
<evidence type="ECO:0000259" key="9">
    <source>
        <dbReference type="Pfam" id="PF12932"/>
    </source>
</evidence>
<dbReference type="Pfam" id="PF12931">
    <property type="entry name" value="TPR_Sec16"/>
    <property type="match status" value="1"/>
</dbReference>
<feature type="compositionally biased region" description="Low complexity" evidence="7">
    <location>
        <begin position="1296"/>
        <end position="1310"/>
    </location>
</feature>
<evidence type="ECO:0000256" key="4">
    <source>
        <dbReference type="ARBA" id="ARBA00022824"/>
    </source>
</evidence>
<dbReference type="Pfam" id="PF12932">
    <property type="entry name" value="Sec16"/>
    <property type="match status" value="1"/>
</dbReference>
<comment type="subcellular location">
    <subcellularLocation>
        <location evidence="1">Endoplasmic reticulum</location>
    </subcellularLocation>
    <subcellularLocation>
        <location evidence="6">Golgi apparatus membrane</location>
    </subcellularLocation>
</comment>
<dbReference type="CDD" id="cd09233">
    <property type="entry name" value="ACE1-Sec16-like"/>
    <property type="match status" value="1"/>
</dbReference>
<keyword evidence="4 6" id="KW-0256">Endoplasmic reticulum</keyword>
<evidence type="ECO:0000256" key="5">
    <source>
        <dbReference type="ARBA" id="ARBA00022892"/>
    </source>
</evidence>
<evidence type="ECO:0000313" key="10">
    <source>
        <dbReference type="EMBL" id="KAL1214009.1"/>
    </source>
</evidence>
<dbReference type="Proteomes" id="UP001558713">
    <property type="component" value="Unassembled WGS sequence"/>
</dbReference>
<feature type="compositionally biased region" description="Low complexity" evidence="7">
    <location>
        <begin position="28"/>
        <end position="38"/>
    </location>
</feature>
<feature type="region of interest" description="Disordered" evidence="7">
    <location>
        <begin position="1275"/>
        <end position="1312"/>
    </location>
</feature>
<evidence type="ECO:0000313" key="11">
    <source>
        <dbReference type="Proteomes" id="UP001558713"/>
    </source>
</evidence>
<keyword evidence="6" id="KW-0472">Membrane</keyword>
<dbReference type="PANTHER" id="PTHR13402">
    <property type="entry name" value="RGPR-RELATED"/>
    <property type="match status" value="1"/>
</dbReference>
<evidence type="ECO:0000256" key="1">
    <source>
        <dbReference type="ARBA" id="ARBA00004240"/>
    </source>
</evidence>
<feature type="domain" description="Sec16 central conserved" evidence="9">
    <location>
        <begin position="482"/>
        <end position="606"/>
    </location>
</feature>
<feature type="region of interest" description="Disordered" evidence="7">
    <location>
        <begin position="357"/>
        <end position="377"/>
    </location>
</feature>
<dbReference type="InterPro" id="IPR024298">
    <property type="entry name" value="Sec16_Sec23-bd"/>
</dbReference>
<gene>
    <name evidence="10" type="ORF">V5N11_007370</name>
</gene>
<dbReference type="GO" id="GO:0015031">
    <property type="term" value="P:protein transport"/>
    <property type="evidence" value="ECO:0007669"/>
    <property type="project" value="UniProtKB-KW"/>
</dbReference>
<dbReference type="GO" id="GO:0016192">
    <property type="term" value="P:vesicle-mediated transport"/>
    <property type="evidence" value="ECO:0007669"/>
    <property type="project" value="UniProtKB-KW"/>
</dbReference>
<dbReference type="Gene3D" id="1.25.40.1030">
    <property type="match status" value="1"/>
</dbReference>
<comment type="caution">
    <text evidence="10">The sequence shown here is derived from an EMBL/GenBank/DDBJ whole genome shotgun (WGS) entry which is preliminary data.</text>
</comment>
<dbReference type="InterPro" id="IPR024340">
    <property type="entry name" value="Sec16_CCD"/>
</dbReference>
<keyword evidence="6" id="KW-0333">Golgi apparatus</keyword>
<evidence type="ECO:0000256" key="6">
    <source>
        <dbReference type="RuleBase" id="RU364101"/>
    </source>
</evidence>
<proteinExistence type="inferred from homology"/>
<accession>A0ABD1B5D4</accession>
<feature type="domain" description="Sec16 Sec23-binding" evidence="8">
    <location>
        <begin position="668"/>
        <end position="926"/>
    </location>
</feature>
<protein>
    <recommendedName>
        <fullName evidence="6">Protein transport protein sec16</fullName>
    </recommendedName>
</protein>
<evidence type="ECO:0000259" key="8">
    <source>
        <dbReference type="Pfam" id="PF12931"/>
    </source>
</evidence>
<name>A0ABD1B5D4_CARAN</name>
<dbReference type="PANTHER" id="PTHR13402:SF27">
    <property type="entry name" value="PROTEIN TRANSPORT PROTEIN SEC16B HOMOLOG"/>
    <property type="match status" value="1"/>
</dbReference>
<evidence type="ECO:0000256" key="2">
    <source>
        <dbReference type="ARBA" id="ARBA00005927"/>
    </source>
</evidence>
<dbReference type="EMBL" id="JBANAX010000325">
    <property type="protein sequence ID" value="KAL1214009.1"/>
    <property type="molecule type" value="Genomic_DNA"/>
</dbReference>